<evidence type="ECO:0000259" key="1">
    <source>
        <dbReference type="Pfam" id="PF13472"/>
    </source>
</evidence>
<dbReference type="InterPro" id="IPR013830">
    <property type="entry name" value="SGNH_hydro"/>
</dbReference>
<dbReference type="SUPFAM" id="SSF52266">
    <property type="entry name" value="SGNH hydrolase"/>
    <property type="match status" value="1"/>
</dbReference>
<dbReference type="EMBL" id="JAABOO010000002">
    <property type="protein sequence ID" value="NER14021.1"/>
    <property type="molecule type" value="Genomic_DNA"/>
</dbReference>
<proteinExistence type="predicted"/>
<keyword evidence="3" id="KW-1185">Reference proteome</keyword>
<comment type="caution">
    <text evidence="2">The sequence shown here is derived from an EMBL/GenBank/DDBJ whole genome shotgun (WGS) entry which is preliminary data.</text>
</comment>
<feature type="domain" description="SGNH hydrolase-type esterase" evidence="1">
    <location>
        <begin position="8"/>
        <end position="174"/>
    </location>
</feature>
<dbReference type="PANTHER" id="PTHR30383">
    <property type="entry name" value="THIOESTERASE 1/PROTEASE 1/LYSOPHOSPHOLIPASE L1"/>
    <property type="match status" value="1"/>
</dbReference>
<dbReference type="RefSeq" id="WP_163607287.1">
    <property type="nucleotide sequence ID" value="NZ_JAABOO010000002.1"/>
</dbReference>
<dbReference type="GO" id="GO:0004622">
    <property type="term" value="F:phosphatidylcholine lysophospholipase activity"/>
    <property type="evidence" value="ECO:0007669"/>
    <property type="project" value="TreeGrafter"/>
</dbReference>
<dbReference type="PANTHER" id="PTHR30383:SF5">
    <property type="entry name" value="SGNH HYDROLASE-TYPE ESTERASE DOMAIN-CONTAINING PROTEIN"/>
    <property type="match status" value="1"/>
</dbReference>
<dbReference type="Gene3D" id="3.40.50.1110">
    <property type="entry name" value="SGNH hydrolase"/>
    <property type="match status" value="1"/>
</dbReference>
<dbReference type="Proteomes" id="UP000468581">
    <property type="component" value="Unassembled WGS sequence"/>
</dbReference>
<dbReference type="InterPro" id="IPR036514">
    <property type="entry name" value="SGNH_hydro_sf"/>
</dbReference>
<gene>
    <name evidence="2" type="ORF">GWK08_11255</name>
</gene>
<sequence length="190" mass="22029">MKKRKLVCLGDSLTEGYGVERVYWWSELLDRTLDIEIVNEGISGDTTGGMLARFKTSVIDHDPSHLLITGGTNDLYFGIPNHYIISNIMAMTRQARYRGIISVIGIPTPFFPPEPQSRHTFQEGMDYVKLIESYQEELRRYAKEDEFEVIDFSLNMEPHLFLEDGLHANEEGHRQMYKNARPILERIFDL</sequence>
<dbReference type="AlphaFoldDB" id="A0A6P0UKX4"/>
<dbReference type="InterPro" id="IPR051532">
    <property type="entry name" value="Ester_Hydrolysis_Enzymes"/>
</dbReference>
<dbReference type="Pfam" id="PF13472">
    <property type="entry name" value="Lipase_GDSL_2"/>
    <property type="match status" value="1"/>
</dbReference>
<reference evidence="2 3" key="1">
    <citation type="submission" date="2020-01" db="EMBL/GenBank/DDBJ databases">
        <title>Leptobacterium flavescens.</title>
        <authorList>
            <person name="Wang G."/>
        </authorList>
    </citation>
    <scope>NUCLEOTIDE SEQUENCE [LARGE SCALE GENOMIC DNA]</scope>
    <source>
        <strain evidence="2 3">KCTC 22160</strain>
    </source>
</reference>
<evidence type="ECO:0000313" key="2">
    <source>
        <dbReference type="EMBL" id="NER14021.1"/>
    </source>
</evidence>
<accession>A0A6P0UKX4</accession>
<name>A0A6P0UKX4_9FLAO</name>
<protein>
    <submittedName>
        <fullName evidence="2">Arylesterase</fullName>
    </submittedName>
</protein>
<organism evidence="2 3">
    <name type="scientific">Leptobacterium flavescens</name>
    <dbReference type="NCBI Taxonomy" id="472055"/>
    <lineage>
        <taxon>Bacteria</taxon>
        <taxon>Pseudomonadati</taxon>
        <taxon>Bacteroidota</taxon>
        <taxon>Flavobacteriia</taxon>
        <taxon>Flavobacteriales</taxon>
        <taxon>Flavobacteriaceae</taxon>
        <taxon>Leptobacterium</taxon>
    </lineage>
</organism>
<evidence type="ECO:0000313" key="3">
    <source>
        <dbReference type="Proteomes" id="UP000468581"/>
    </source>
</evidence>